<feature type="domain" description="G-patch" evidence="4">
    <location>
        <begin position="35"/>
        <end position="81"/>
    </location>
</feature>
<feature type="compositionally biased region" description="Gly residues" evidence="3">
    <location>
        <begin position="122"/>
        <end position="136"/>
    </location>
</feature>
<evidence type="ECO:0000313" key="5">
    <source>
        <dbReference type="EMBL" id="WPH00247.1"/>
    </source>
</evidence>
<dbReference type="PANTHER" id="PTHR23329:SF1">
    <property type="entry name" value="TUFTELIN-INTERACTING PROTEIN 11"/>
    <property type="match status" value="1"/>
</dbReference>
<feature type="compositionally biased region" description="Basic and acidic residues" evidence="3">
    <location>
        <begin position="79"/>
        <end position="99"/>
    </location>
</feature>
<dbReference type="Pfam" id="PF01585">
    <property type="entry name" value="G-patch"/>
    <property type="match status" value="1"/>
</dbReference>
<feature type="coiled-coil region" evidence="2">
    <location>
        <begin position="224"/>
        <end position="254"/>
    </location>
</feature>
<feature type="compositionally biased region" description="Gly residues" evidence="3">
    <location>
        <begin position="23"/>
        <end position="34"/>
    </location>
</feature>
<dbReference type="GO" id="GO:0003676">
    <property type="term" value="F:nucleic acid binding"/>
    <property type="evidence" value="ECO:0007669"/>
    <property type="project" value="InterPro"/>
</dbReference>
<evidence type="ECO:0000259" key="4">
    <source>
        <dbReference type="PROSITE" id="PS50174"/>
    </source>
</evidence>
<dbReference type="AlphaFoldDB" id="A0AAQ3M3B5"/>
<sequence length="739" mass="82849">MDDASLKRKFDGAGRGPHKAPKLGGGAGATAGGGKMTFAQRMMAKMGYKEGQGLGKEGEGTLNPIEVKQRPQGAGVGAVKERTEQYKQEQRRAAERRGEEYEDSSEEERKARKERRKKAYNGMGGGGSGANTPGGGRRPKTKYRTVADVQAAAPGLDVPPAMLSSIVDATGSQTRTLTSAAGLMTPIGLPSDSEAEKIAKRERIELEAFIDSWHGVQERKIYNEEQEGRLVVELEQEKENIERLRDIVEAVEGLKVTGTTADSEWSSLIERLEKLQNRHTHDIEKYGLSDAAVGALTPIFKLEMASWDPLKEPDVLVADLKRIGALLELNAEDKVTARHLELDEAYATSRRQKRTTPYETLIYTVWLPKMRTTISNWDVLNHQNLIAVVQSWRPLLPPFIYSHLIDQIIVPRLSSAMSSWDPRKRSRHHAHEIVRHAQLHTWIFPWLPYLPTYQLDAKSSTGLLVDVKRRIRQVLDGWDVSAGPVPGLSEWRDLLRSELEHILVRHVLPRLSFHLATEFEVDPSDQNLTPLENVLKWKDFFKSEVLARLFVAEFFPKWLATLHLWLTSNPSFEEIGQWLEWWKEQFPKNIAAQPDIIKAWEKGMEMISTGLDLHEAGHSMESLPPPAAGPSKPIAKEIAKKLDASHSQPSRAQAQIDAMDFKDVVESWCADEDLTMVPVREAHPTNGLPLFRITASASGKGGVLVYFKGDVVWAQRKGDRTSYDPIGLEEKLVQRAEGK</sequence>
<dbReference type="InterPro" id="IPR000467">
    <property type="entry name" value="G_patch_dom"/>
</dbReference>
<evidence type="ECO:0000313" key="6">
    <source>
        <dbReference type="Proteomes" id="UP001303373"/>
    </source>
</evidence>
<reference evidence="5 6" key="1">
    <citation type="submission" date="2023-11" db="EMBL/GenBank/DDBJ databases">
        <title>An acidophilic fungus is an integral part of prey digestion in a carnivorous sundew plant.</title>
        <authorList>
            <person name="Tsai I.J."/>
        </authorList>
    </citation>
    <scope>NUCLEOTIDE SEQUENCE [LARGE SCALE GENOMIC DNA]</scope>
    <source>
        <strain evidence="5">169a</strain>
    </source>
</reference>
<keyword evidence="6" id="KW-1185">Reference proteome</keyword>
<feature type="compositionally biased region" description="Basic and acidic residues" evidence="3">
    <location>
        <begin position="1"/>
        <end position="12"/>
    </location>
</feature>
<dbReference type="GO" id="GO:0000390">
    <property type="term" value="P:spliceosomal complex disassembly"/>
    <property type="evidence" value="ECO:0007669"/>
    <property type="project" value="InterPro"/>
</dbReference>
<dbReference type="InterPro" id="IPR045211">
    <property type="entry name" value="TFP11/STIP/Ntr1"/>
</dbReference>
<dbReference type="SMART" id="SM00443">
    <property type="entry name" value="G_patch"/>
    <property type="match status" value="1"/>
</dbReference>
<dbReference type="PANTHER" id="PTHR23329">
    <property type="entry name" value="TUFTELIN-INTERACTING PROTEIN 11-RELATED"/>
    <property type="match status" value="1"/>
</dbReference>
<dbReference type="GO" id="GO:0071008">
    <property type="term" value="C:U2-type post-mRNA release spliceosomal complex"/>
    <property type="evidence" value="ECO:0007669"/>
    <property type="project" value="TreeGrafter"/>
</dbReference>
<keyword evidence="2" id="KW-0175">Coiled coil</keyword>
<dbReference type="Pfam" id="PF07842">
    <property type="entry name" value="GCFC"/>
    <property type="match status" value="1"/>
</dbReference>
<dbReference type="Proteomes" id="UP001303373">
    <property type="component" value="Chromosome 4"/>
</dbReference>
<dbReference type="InterPro" id="IPR022783">
    <property type="entry name" value="GCFC_dom"/>
</dbReference>
<protein>
    <submittedName>
        <fullName evidence="5">TFP11-domain-containing protein</fullName>
    </submittedName>
</protein>
<evidence type="ECO:0000256" key="1">
    <source>
        <dbReference type="ARBA" id="ARBA00010900"/>
    </source>
</evidence>
<feature type="region of interest" description="Disordered" evidence="3">
    <location>
        <begin position="49"/>
        <end position="140"/>
    </location>
</feature>
<comment type="similarity">
    <text evidence="1">Belongs to the TFP11/STIP family.</text>
</comment>
<feature type="region of interest" description="Disordered" evidence="3">
    <location>
        <begin position="1"/>
        <end position="34"/>
    </location>
</feature>
<dbReference type="PROSITE" id="PS50174">
    <property type="entry name" value="G_PATCH"/>
    <property type="match status" value="1"/>
</dbReference>
<name>A0AAQ3M3B5_9PEZI</name>
<accession>A0AAQ3M3B5</accession>
<organism evidence="5 6">
    <name type="scientific">Acrodontium crateriforme</name>
    <dbReference type="NCBI Taxonomy" id="150365"/>
    <lineage>
        <taxon>Eukaryota</taxon>
        <taxon>Fungi</taxon>
        <taxon>Dikarya</taxon>
        <taxon>Ascomycota</taxon>
        <taxon>Pezizomycotina</taxon>
        <taxon>Dothideomycetes</taxon>
        <taxon>Dothideomycetidae</taxon>
        <taxon>Mycosphaerellales</taxon>
        <taxon>Teratosphaeriaceae</taxon>
        <taxon>Acrodontium</taxon>
    </lineage>
</organism>
<evidence type="ECO:0000256" key="2">
    <source>
        <dbReference type="SAM" id="Coils"/>
    </source>
</evidence>
<dbReference type="EMBL" id="CP138583">
    <property type="protein sequence ID" value="WPH00247.1"/>
    <property type="molecule type" value="Genomic_DNA"/>
</dbReference>
<gene>
    <name evidence="5" type="ORF">R9X50_00307000</name>
</gene>
<evidence type="ECO:0000256" key="3">
    <source>
        <dbReference type="SAM" id="MobiDB-lite"/>
    </source>
</evidence>
<proteinExistence type="inferred from homology"/>